<keyword evidence="1" id="KW-0175">Coiled coil</keyword>
<dbReference type="EMBL" id="OZ034820">
    <property type="protein sequence ID" value="CAL1402724.1"/>
    <property type="molecule type" value="Genomic_DNA"/>
</dbReference>
<dbReference type="EMBL" id="OZ034820">
    <property type="protein sequence ID" value="CAL1402726.1"/>
    <property type="molecule type" value="Genomic_DNA"/>
</dbReference>
<evidence type="ECO:0000313" key="2">
    <source>
        <dbReference type="EMBL" id="CAL1402724.1"/>
    </source>
</evidence>
<gene>
    <name evidence="2" type="ORF">LTRI10_LOCUS42703</name>
    <name evidence="3" type="ORF">LTRI10_LOCUS42705</name>
</gene>
<sequence>MLELVESTRDSESPISEDDTFHNILGYKSGYCNGLGHGQSSPKKRTCQEQNFAELMREKNILQERCANLEEKVIEMNERQVLADQKQALTDEKLDTTQQQLARLDKLVEYLKEGNILPGINIW</sequence>
<protein>
    <submittedName>
        <fullName evidence="3">Uncharacterized protein</fullName>
    </submittedName>
</protein>
<accession>A0AAV2FWK6</accession>
<dbReference type="AlphaFoldDB" id="A0AAV2FWK6"/>
<reference evidence="3 4" key="1">
    <citation type="submission" date="2024-04" db="EMBL/GenBank/DDBJ databases">
        <authorList>
            <person name="Fracassetti M."/>
        </authorList>
    </citation>
    <scope>NUCLEOTIDE SEQUENCE [LARGE SCALE GENOMIC DNA]</scope>
</reference>
<evidence type="ECO:0000313" key="3">
    <source>
        <dbReference type="EMBL" id="CAL1402726.1"/>
    </source>
</evidence>
<evidence type="ECO:0000313" key="4">
    <source>
        <dbReference type="Proteomes" id="UP001497516"/>
    </source>
</evidence>
<feature type="coiled-coil region" evidence="1">
    <location>
        <begin position="45"/>
        <end position="79"/>
    </location>
</feature>
<name>A0AAV2FWK6_9ROSI</name>
<evidence type="ECO:0000256" key="1">
    <source>
        <dbReference type="SAM" id="Coils"/>
    </source>
</evidence>
<proteinExistence type="predicted"/>
<keyword evidence="4" id="KW-1185">Reference proteome</keyword>
<dbReference type="Proteomes" id="UP001497516">
    <property type="component" value="Chromosome 7"/>
</dbReference>
<organism evidence="3 4">
    <name type="scientific">Linum trigynum</name>
    <dbReference type="NCBI Taxonomy" id="586398"/>
    <lineage>
        <taxon>Eukaryota</taxon>
        <taxon>Viridiplantae</taxon>
        <taxon>Streptophyta</taxon>
        <taxon>Embryophyta</taxon>
        <taxon>Tracheophyta</taxon>
        <taxon>Spermatophyta</taxon>
        <taxon>Magnoliopsida</taxon>
        <taxon>eudicotyledons</taxon>
        <taxon>Gunneridae</taxon>
        <taxon>Pentapetalae</taxon>
        <taxon>rosids</taxon>
        <taxon>fabids</taxon>
        <taxon>Malpighiales</taxon>
        <taxon>Linaceae</taxon>
        <taxon>Linum</taxon>
    </lineage>
</organism>